<evidence type="ECO:0008006" key="3">
    <source>
        <dbReference type="Google" id="ProtNLM"/>
    </source>
</evidence>
<keyword evidence="2" id="KW-1185">Reference proteome</keyword>
<reference evidence="1 2" key="1">
    <citation type="submission" date="2018-07" db="EMBL/GenBank/DDBJ databases">
        <title>Lottiidibacillus patelloidae gen. nov., sp. nov., isolated from the intestinal tract of a marine limpet and the reclassification of B. taeanensis BH030017T, B. algicola KMM 3737T and B. hwajinpoensis SW-72T as genus Lottiidibacillus.</title>
        <authorList>
            <person name="Liu R."/>
            <person name="Huang Z."/>
        </authorList>
    </citation>
    <scope>NUCLEOTIDE SEQUENCE [LARGE SCALE GENOMIC DNA]</scope>
    <source>
        <strain evidence="1 2">BH030017</strain>
    </source>
</reference>
<dbReference type="Proteomes" id="UP000253314">
    <property type="component" value="Unassembled WGS sequence"/>
</dbReference>
<dbReference type="AlphaFoldDB" id="A0A366Y239"/>
<comment type="caution">
    <text evidence="1">The sequence shown here is derived from an EMBL/GenBank/DDBJ whole genome shotgun (WGS) entry which is preliminary data.</text>
</comment>
<dbReference type="RefSeq" id="WP_113805176.1">
    <property type="nucleotide sequence ID" value="NZ_QOCW01000005.1"/>
</dbReference>
<evidence type="ECO:0000313" key="1">
    <source>
        <dbReference type="EMBL" id="RBW70271.1"/>
    </source>
</evidence>
<gene>
    <name evidence="1" type="ORF">DS031_06775</name>
</gene>
<evidence type="ECO:0000313" key="2">
    <source>
        <dbReference type="Proteomes" id="UP000253314"/>
    </source>
</evidence>
<proteinExistence type="predicted"/>
<sequence>MKKEGEKMEFVFTHVKEEPFETRKSRSYVILDQKVRHTYYHEPKTKRIKCNHKGFIMKPGYVMLDEQLWNTESFDNYKEVMVQLQTKGCTTVIPICPIKSENELEQILLKARKNMGQSSIDYLFSISIPIVELKASFIRKCKKYRIPLIIVDIYDESDLNKPTWEWIRNEMWNYQIVIIPRWKFEFQSIREKRQCALKWKEIAEAFTIETYSLDLKMHTPLSLSLLKKIGVYPFKGRLGNNSDLDYILYRSEDQFIEQTSVPYDTINPCVVVSKGQFLKINHELIFRVGHGKQLFIHRPGYFKPYEKK</sequence>
<name>A0A366Y239_9BACI</name>
<accession>A0A366Y239</accession>
<dbReference type="EMBL" id="QOCW01000005">
    <property type="protein sequence ID" value="RBW70271.1"/>
    <property type="molecule type" value="Genomic_DNA"/>
</dbReference>
<dbReference type="OrthoDB" id="2959323at2"/>
<organism evidence="1 2">
    <name type="scientific">Bacillus taeanensis</name>
    <dbReference type="NCBI Taxonomy" id="273032"/>
    <lineage>
        <taxon>Bacteria</taxon>
        <taxon>Bacillati</taxon>
        <taxon>Bacillota</taxon>
        <taxon>Bacilli</taxon>
        <taxon>Bacillales</taxon>
        <taxon>Bacillaceae</taxon>
        <taxon>Bacillus</taxon>
    </lineage>
</organism>
<protein>
    <recommendedName>
        <fullName evidence="3">Amidohydrolase-related domain-containing protein</fullName>
    </recommendedName>
</protein>